<feature type="transmembrane region" description="Helical" evidence="9">
    <location>
        <begin position="966"/>
        <end position="991"/>
    </location>
</feature>
<evidence type="ECO:0000256" key="2">
    <source>
        <dbReference type="ARBA" id="ARBA00007200"/>
    </source>
</evidence>
<accession>A0ABN8M0E0</accession>
<feature type="transmembrane region" description="Helical" evidence="9">
    <location>
        <begin position="860"/>
        <end position="880"/>
    </location>
</feature>
<evidence type="ECO:0000256" key="9">
    <source>
        <dbReference type="SAM" id="Phobius"/>
    </source>
</evidence>
<name>A0ABN8M0E0_9CNID</name>
<keyword evidence="5 9" id="KW-1133">Transmembrane helix</keyword>
<feature type="transmembrane region" description="Helical" evidence="9">
    <location>
        <begin position="773"/>
        <end position="790"/>
    </location>
</feature>
<proteinExistence type="inferred from homology"/>
<evidence type="ECO:0000256" key="8">
    <source>
        <dbReference type="PROSITE-ProRule" id="PRU00152"/>
    </source>
</evidence>
<evidence type="ECO:0000256" key="7">
    <source>
        <dbReference type="ARBA" id="ARBA00023180"/>
    </source>
</evidence>
<dbReference type="Pfam" id="PF20519">
    <property type="entry name" value="Polycystin_dom"/>
    <property type="match status" value="1"/>
</dbReference>
<evidence type="ECO:0000313" key="12">
    <source>
        <dbReference type="Proteomes" id="UP001159427"/>
    </source>
</evidence>
<evidence type="ECO:0000256" key="4">
    <source>
        <dbReference type="ARBA" id="ARBA00022729"/>
    </source>
</evidence>
<evidence type="ECO:0000256" key="1">
    <source>
        <dbReference type="ARBA" id="ARBA00004141"/>
    </source>
</evidence>
<evidence type="ECO:0000313" key="11">
    <source>
        <dbReference type="EMBL" id="CAH3020948.1"/>
    </source>
</evidence>
<protein>
    <recommendedName>
        <fullName evidence="10">PLAT domain-containing protein</fullName>
    </recommendedName>
</protein>
<dbReference type="InterPro" id="IPR051223">
    <property type="entry name" value="Polycystin"/>
</dbReference>
<keyword evidence="12" id="KW-1185">Reference proteome</keyword>
<dbReference type="EMBL" id="CALNXI010000164">
    <property type="protein sequence ID" value="CAH3020948.1"/>
    <property type="molecule type" value="Genomic_DNA"/>
</dbReference>
<dbReference type="Proteomes" id="UP001159427">
    <property type="component" value="Unassembled WGS sequence"/>
</dbReference>
<reference evidence="11 12" key="1">
    <citation type="submission" date="2022-05" db="EMBL/GenBank/DDBJ databases">
        <authorList>
            <consortium name="Genoscope - CEA"/>
            <person name="William W."/>
        </authorList>
    </citation>
    <scope>NUCLEOTIDE SEQUENCE [LARGE SCALE GENOMIC DNA]</scope>
</reference>
<sequence>MTNPVNLTSEIFPGESQDGADTVMTLVFLGVLGITMTTLLSGTFWAWKTENNEKKTAGVTVIPQQSLHRRPQHYLLMFYTGSGRHSATTANVFCQIYGNVLKSKPIVLRDPDRPLFQSSSVSSFLVTLSRSLDEIREIHIWHDISGPNPPWYLERVVICHLNTDVTWYFEANRWLDVSTGSKERYCVQCSCFPCSPFAGKPLLKFSKRITFVGESTVTDEGECSLTSQGETLTSDDKINDKEELTSSKEEQNENEFVGDPKTYSLERRLSLNDVDVEYFSETLAEKSEAENFCSSDEAQDLRDLFKVLGNLPEKDELMQILGNRKNKFPNDSSSQEPIEEKRATHNKESLLQNHNSCQESVVWTTTVTSPDEIPELWKQLPFPRHVIDDCSIKKISGSMPKLPKIVFKITQVQCFAIPLLSTVIVLLIGIQWPVSMVTSWIITFAIALVFEIFGLEVLYIFLHSLYFTTWYKRPVKEEDLINELVLNKVWINDERTIKYYSDEVIMAGEDGEEVPWPPTKEDIQKAQESAGRERELEDVLKMLVFDVLFLVLLFLISFGNRDPLSYPSRSGIESSFNISKSFYKKVKNTETFWKWLMNDTIPVLLYDPFDKTPNEASCQVADIAKNTFAECHPVRLINSNEDKSLYRKGWKKNTVSKESDMYESSPRTYVDGQKSKTDYTSWGRTNAFYGGGYIAYLTSERQSTLQLLNSLKEHHWVDRLTRVVFLEFSIYNANVNIISALIFSVEFSSYGGALPRFDMYSFRLYRYYTPLQFMYLACEVIFVVFVAQLISRVGHQIYRDRCSYFTSFWNYSDLLLIVFSIVTIALYAVRWFHLSNAIEAIRENPDKFYDFLTVSLYDEFIAYMSCLIFIIPCLQFMKFLKFNRNFLIFYGTLERIRQDVCGFAFVFLVSMLCYTFWAYTMLKTVAEVFSTFGGTFYGMIAMLLGKFSFRLLSPGQAFTTSQVGPFFTYAFTCTNVFFILNIILTIIAIGFTEAQKEERYQKSEYEIMSFISIYVKDRLGLLPPYIPPPPQISPPVKEKHYTYFQWKSCTSYVIQSQFRRIMKFTDDSYLQDFKEELEIVADLLGIPMPRKILEEIIRREQNLDSFAYL</sequence>
<dbReference type="Gene3D" id="2.60.60.20">
    <property type="entry name" value="PLAT/LH2 domain"/>
    <property type="match status" value="1"/>
</dbReference>
<dbReference type="PANTHER" id="PTHR10877:SF150">
    <property type="entry name" value="REJ DOMAIN-CONTAINING PROTEIN"/>
    <property type="match status" value="1"/>
</dbReference>
<feature type="transmembrane region" description="Helical" evidence="9">
    <location>
        <begin position="440"/>
        <end position="462"/>
    </location>
</feature>
<dbReference type="SMART" id="SM00308">
    <property type="entry name" value="LH2"/>
    <property type="match status" value="1"/>
</dbReference>
<feature type="transmembrane region" description="Helical" evidence="9">
    <location>
        <begin position="900"/>
        <end position="919"/>
    </location>
</feature>
<dbReference type="PROSITE" id="PS50095">
    <property type="entry name" value="PLAT"/>
    <property type="match status" value="1"/>
</dbReference>
<dbReference type="Pfam" id="PF08016">
    <property type="entry name" value="PKD_channel"/>
    <property type="match status" value="1"/>
</dbReference>
<keyword evidence="3 9" id="KW-0812">Transmembrane</keyword>
<dbReference type="Pfam" id="PF01477">
    <property type="entry name" value="PLAT"/>
    <property type="match status" value="1"/>
</dbReference>
<gene>
    <name evidence="11" type="ORF">PEVE_00009294</name>
</gene>
<comment type="similarity">
    <text evidence="2">Belongs to the polycystin family.</text>
</comment>
<organism evidence="11 12">
    <name type="scientific">Porites evermanni</name>
    <dbReference type="NCBI Taxonomy" id="104178"/>
    <lineage>
        <taxon>Eukaryota</taxon>
        <taxon>Metazoa</taxon>
        <taxon>Cnidaria</taxon>
        <taxon>Anthozoa</taxon>
        <taxon>Hexacorallia</taxon>
        <taxon>Scleractinia</taxon>
        <taxon>Fungiina</taxon>
        <taxon>Poritidae</taxon>
        <taxon>Porites</taxon>
    </lineage>
</organism>
<feature type="transmembrane region" description="Helical" evidence="9">
    <location>
        <begin position="811"/>
        <end position="829"/>
    </location>
</feature>
<feature type="transmembrane region" description="Helical" evidence="9">
    <location>
        <begin position="925"/>
        <end position="945"/>
    </location>
</feature>
<evidence type="ECO:0000259" key="10">
    <source>
        <dbReference type="PROSITE" id="PS50095"/>
    </source>
</evidence>
<keyword evidence="6 9" id="KW-0472">Membrane</keyword>
<comment type="subcellular location">
    <subcellularLocation>
        <location evidence="1">Membrane</location>
        <topology evidence="1">Multi-pass membrane protein</topology>
    </subcellularLocation>
</comment>
<dbReference type="InterPro" id="IPR046791">
    <property type="entry name" value="Polycystin_dom"/>
</dbReference>
<evidence type="ECO:0000256" key="6">
    <source>
        <dbReference type="ARBA" id="ARBA00023136"/>
    </source>
</evidence>
<dbReference type="PRINTS" id="PR01433">
    <property type="entry name" value="POLYCYSTIN2"/>
</dbReference>
<dbReference type="SUPFAM" id="SSF49723">
    <property type="entry name" value="Lipase/lipooxygenase domain (PLAT/LH2 domain)"/>
    <property type="match status" value="1"/>
</dbReference>
<evidence type="ECO:0000256" key="5">
    <source>
        <dbReference type="ARBA" id="ARBA00022989"/>
    </source>
</evidence>
<evidence type="ECO:0000256" key="3">
    <source>
        <dbReference type="ARBA" id="ARBA00022692"/>
    </source>
</evidence>
<feature type="domain" description="PLAT" evidence="10">
    <location>
        <begin position="72"/>
        <end position="189"/>
    </location>
</feature>
<dbReference type="InterPro" id="IPR036392">
    <property type="entry name" value="PLAT/LH2_dom_sf"/>
</dbReference>
<comment type="caution">
    <text evidence="8">Lacks conserved residue(s) required for the propagation of feature annotation.</text>
</comment>
<dbReference type="PANTHER" id="PTHR10877">
    <property type="entry name" value="POLYCYSTIN FAMILY MEMBER"/>
    <property type="match status" value="1"/>
</dbReference>
<dbReference type="InterPro" id="IPR003915">
    <property type="entry name" value="PKD_2"/>
</dbReference>
<keyword evidence="4" id="KW-0732">Signal</keyword>
<dbReference type="InterPro" id="IPR001024">
    <property type="entry name" value="PLAT/LH2_dom"/>
</dbReference>
<feature type="transmembrane region" description="Helical" evidence="9">
    <location>
        <begin position="414"/>
        <end position="434"/>
    </location>
</feature>
<comment type="caution">
    <text evidence="11">The sequence shown here is derived from an EMBL/GenBank/DDBJ whole genome shotgun (WGS) entry which is preliminary data.</text>
</comment>
<dbReference type="InterPro" id="IPR013122">
    <property type="entry name" value="PKD1_2_channel"/>
</dbReference>
<feature type="transmembrane region" description="Helical" evidence="9">
    <location>
        <begin position="23"/>
        <end position="47"/>
    </location>
</feature>
<keyword evidence="7" id="KW-0325">Glycoprotein</keyword>